<organism evidence="1 2">
    <name type="scientific">Pseudonocardia hydrocarbonoxydans</name>
    <dbReference type="NCBI Taxonomy" id="76726"/>
    <lineage>
        <taxon>Bacteria</taxon>
        <taxon>Bacillati</taxon>
        <taxon>Actinomycetota</taxon>
        <taxon>Actinomycetes</taxon>
        <taxon>Pseudonocardiales</taxon>
        <taxon>Pseudonocardiaceae</taxon>
        <taxon>Pseudonocardia</taxon>
    </lineage>
</organism>
<protein>
    <submittedName>
        <fullName evidence="1">Uncharacterized protein</fullName>
    </submittedName>
</protein>
<dbReference type="EMBL" id="BJNG01000034">
    <property type="protein sequence ID" value="GEC21353.1"/>
    <property type="molecule type" value="Genomic_DNA"/>
</dbReference>
<evidence type="ECO:0000313" key="2">
    <source>
        <dbReference type="Proteomes" id="UP000320338"/>
    </source>
</evidence>
<sequence>MRPFRADVVHDASLAVWALLAWARAGRRAGPGPIDALVVGTHLVAGLPAAVGRVRQRRRDPVALLAPVAVGCAVVATARPGPRWAPGVAVTVLAGLAAVERSRSA</sequence>
<dbReference type="AlphaFoldDB" id="A0A4Y3WR48"/>
<accession>A0A4Y3WR48</accession>
<comment type="caution">
    <text evidence="1">The sequence shown here is derived from an EMBL/GenBank/DDBJ whole genome shotgun (WGS) entry which is preliminary data.</text>
</comment>
<dbReference type="Proteomes" id="UP000320338">
    <property type="component" value="Unassembled WGS sequence"/>
</dbReference>
<evidence type="ECO:0000313" key="1">
    <source>
        <dbReference type="EMBL" id="GEC21353.1"/>
    </source>
</evidence>
<name>A0A4Y3WR48_9PSEU</name>
<dbReference type="RefSeq" id="WP_218030207.1">
    <property type="nucleotide sequence ID" value="NZ_BAAARZ010000005.1"/>
</dbReference>
<reference evidence="1 2" key="1">
    <citation type="submission" date="2019-06" db="EMBL/GenBank/DDBJ databases">
        <title>Whole genome shotgun sequence of Pseudonocardia hydrocarbonoxydans NBRC 14498.</title>
        <authorList>
            <person name="Hosoyama A."/>
            <person name="Uohara A."/>
            <person name="Ohji S."/>
            <person name="Ichikawa N."/>
        </authorList>
    </citation>
    <scope>NUCLEOTIDE SEQUENCE [LARGE SCALE GENOMIC DNA]</scope>
    <source>
        <strain evidence="1 2">NBRC 14498</strain>
    </source>
</reference>
<keyword evidence="2" id="KW-1185">Reference proteome</keyword>
<proteinExistence type="predicted"/>
<gene>
    <name evidence="1" type="ORF">PHY01_36360</name>
</gene>